<feature type="transmembrane region" description="Helical" evidence="1">
    <location>
        <begin position="168"/>
        <end position="191"/>
    </location>
</feature>
<dbReference type="PANTHER" id="PTHR18640:SF5">
    <property type="entry name" value="SODIUM_BILE ACID COTRANSPORTER 7"/>
    <property type="match status" value="1"/>
</dbReference>
<dbReference type="EMBL" id="BMKL01000001">
    <property type="protein sequence ID" value="GGD91903.1"/>
    <property type="molecule type" value="Genomic_DNA"/>
</dbReference>
<protein>
    <submittedName>
        <fullName evidence="2">Bile acid:sodium symporter</fullName>
    </submittedName>
</protein>
<dbReference type="Gene3D" id="1.20.1530.20">
    <property type="match status" value="1"/>
</dbReference>
<evidence type="ECO:0000313" key="3">
    <source>
        <dbReference type="Proteomes" id="UP000619041"/>
    </source>
</evidence>
<gene>
    <name evidence="2" type="ORF">GCM10011515_09510</name>
</gene>
<sequence>MLRLFSNIDPLVRLLLLATLLASVLPATGETREIAQNVSNGAVFLLFLLNGLRLSRSAVRRGIGHWRFLVPLAIWCFAAMALAGKGFALAFAPALPPMVALGFLYLGALPSTVQSATAYSSLGGGNVANSVVAAALLNVMGVFVSAPLFAALGGGGAADMGAAGLTKVVLILILPFAIGQALQVPLAPWIGDHRALVTWMDRLSIAIAVYVAFSGAVEQGLWTMVSAGEWALILGGVIAFLVVGFAGAWLLGGVIGLERADRIAFLFAGAHKSVAMGAPLAAVLFPPKVAGLVLLPLLIYHLLQLVASAPIASRLARSPAPPLPDGAG</sequence>
<dbReference type="Pfam" id="PF13593">
    <property type="entry name" value="SBF_like"/>
    <property type="match status" value="1"/>
</dbReference>
<evidence type="ECO:0000313" key="2">
    <source>
        <dbReference type="EMBL" id="GGD91903.1"/>
    </source>
</evidence>
<organism evidence="2 3">
    <name type="scientific">Tsuneonella deserti</name>
    <dbReference type="NCBI Taxonomy" id="2035528"/>
    <lineage>
        <taxon>Bacteria</taxon>
        <taxon>Pseudomonadati</taxon>
        <taxon>Pseudomonadota</taxon>
        <taxon>Alphaproteobacteria</taxon>
        <taxon>Sphingomonadales</taxon>
        <taxon>Erythrobacteraceae</taxon>
        <taxon>Tsuneonella</taxon>
    </lineage>
</organism>
<feature type="transmembrane region" description="Helical" evidence="1">
    <location>
        <begin position="131"/>
        <end position="156"/>
    </location>
</feature>
<feature type="transmembrane region" description="Helical" evidence="1">
    <location>
        <begin position="98"/>
        <end position="119"/>
    </location>
</feature>
<feature type="transmembrane region" description="Helical" evidence="1">
    <location>
        <begin position="291"/>
        <end position="312"/>
    </location>
</feature>
<feature type="transmembrane region" description="Helical" evidence="1">
    <location>
        <begin position="68"/>
        <end position="92"/>
    </location>
</feature>
<keyword evidence="3" id="KW-1185">Reference proteome</keyword>
<feature type="transmembrane region" description="Helical" evidence="1">
    <location>
        <begin position="263"/>
        <end position="285"/>
    </location>
</feature>
<reference evidence="3" key="1">
    <citation type="journal article" date="2019" name="Int. J. Syst. Evol. Microbiol.">
        <title>The Global Catalogue of Microorganisms (GCM) 10K type strain sequencing project: providing services to taxonomists for standard genome sequencing and annotation.</title>
        <authorList>
            <consortium name="The Broad Institute Genomics Platform"/>
            <consortium name="The Broad Institute Genome Sequencing Center for Infectious Disease"/>
            <person name="Wu L."/>
            <person name="Ma J."/>
        </authorList>
    </citation>
    <scope>NUCLEOTIDE SEQUENCE [LARGE SCALE GENOMIC DNA]</scope>
    <source>
        <strain evidence="3">CGMCC 1.15959</strain>
    </source>
</reference>
<name>A0ABQ1S656_9SPHN</name>
<dbReference type="PANTHER" id="PTHR18640">
    <property type="entry name" value="SOLUTE CARRIER FAMILY 10 MEMBER 7"/>
    <property type="match status" value="1"/>
</dbReference>
<keyword evidence="1" id="KW-0472">Membrane</keyword>
<comment type="caution">
    <text evidence="2">The sequence shown here is derived from an EMBL/GenBank/DDBJ whole genome shotgun (WGS) entry which is preliminary data.</text>
</comment>
<accession>A0ABQ1S656</accession>
<keyword evidence="1" id="KW-0812">Transmembrane</keyword>
<evidence type="ECO:0000256" key="1">
    <source>
        <dbReference type="SAM" id="Phobius"/>
    </source>
</evidence>
<feature type="transmembrane region" description="Helical" evidence="1">
    <location>
        <begin position="39"/>
        <end position="56"/>
    </location>
</feature>
<feature type="transmembrane region" description="Helical" evidence="1">
    <location>
        <begin position="203"/>
        <end position="224"/>
    </location>
</feature>
<dbReference type="RefSeq" id="WP_188644083.1">
    <property type="nucleotide sequence ID" value="NZ_BMKL01000001.1"/>
</dbReference>
<dbReference type="InterPro" id="IPR038770">
    <property type="entry name" value="Na+/solute_symporter_sf"/>
</dbReference>
<proteinExistence type="predicted"/>
<dbReference type="Proteomes" id="UP000619041">
    <property type="component" value="Unassembled WGS sequence"/>
</dbReference>
<feature type="transmembrane region" description="Helical" evidence="1">
    <location>
        <begin position="230"/>
        <end position="251"/>
    </location>
</feature>
<keyword evidence="1" id="KW-1133">Transmembrane helix</keyword>
<dbReference type="InterPro" id="IPR016833">
    <property type="entry name" value="Put_Na-Bile_cotransptr"/>
</dbReference>